<feature type="transmembrane region" description="Helical" evidence="9">
    <location>
        <begin position="88"/>
        <end position="109"/>
    </location>
</feature>
<dbReference type="EMBL" id="JAEQND010000010">
    <property type="protein sequence ID" value="MBL0427090.1"/>
    <property type="molecule type" value="Genomic_DNA"/>
</dbReference>
<evidence type="ECO:0000256" key="8">
    <source>
        <dbReference type="SAM" id="MobiDB-lite"/>
    </source>
</evidence>
<dbReference type="Proteomes" id="UP000622707">
    <property type="component" value="Unassembled WGS sequence"/>
</dbReference>
<evidence type="ECO:0000256" key="4">
    <source>
        <dbReference type="ARBA" id="ARBA00022741"/>
    </source>
</evidence>
<dbReference type="RefSeq" id="WP_201691656.1">
    <property type="nucleotide sequence ID" value="NZ_JAEQND010000010.1"/>
</dbReference>
<feature type="domain" description="ABC transporter" evidence="10">
    <location>
        <begin position="368"/>
        <end position="602"/>
    </location>
</feature>
<evidence type="ECO:0000256" key="6">
    <source>
        <dbReference type="ARBA" id="ARBA00022989"/>
    </source>
</evidence>
<feature type="transmembrane region" description="Helical" evidence="9">
    <location>
        <begin position="41"/>
        <end position="63"/>
    </location>
</feature>
<dbReference type="InterPro" id="IPR003593">
    <property type="entry name" value="AAA+_ATPase"/>
</dbReference>
<keyword evidence="7 9" id="KW-0472">Membrane</keyword>
<feature type="transmembrane region" description="Helical" evidence="9">
    <location>
        <begin position="191"/>
        <end position="210"/>
    </location>
</feature>
<dbReference type="GO" id="GO:0005524">
    <property type="term" value="F:ATP binding"/>
    <property type="evidence" value="ECO:0007669"/>
    <property type="project" value="UniProtKB-KW"/>
</dbReference>
<sequence length="637" mass="67545">MSTLTIDSPSRRPPAAPGSARALVLRALPWLQGFERPITKVLLVALLLAAVSAAAPLAVMGLVDTLGRVAAAQLPGARPLPGQVGRTVLWALAVVAAAELAQVWLARLLETRSWRVRLDLDFALRQRVTAKLHQLPLTYHQQQTVGATINRINTSIDGFVAAVAELGFRALPAVVYLLLALAALVQLDWRLALAICIFAPLPALIGMRAAPEQSRRDKALLAHWSATFGRWTEVLAGIRTVKGFAMEKAETRRFLEAVAQGNERVTRGARRDARTNSLQGLSAAAARLSVAGLGAWLVLNGQGTVGTLIAALQYVGGLFGPIQGLTSIYSTVRRAGVAMESVCAILDAPDPVADLPGAADLVVTQGSVRFEGVCFAYGEGRPVLRDIALEIAPGQTVALVGPSGCGKTTLVSLLERLHAPTSGRILVDGVDLRRCTQKSLRRQVGSVMQDVHLFNDTILANIAYGTPGAAREQVEAAARAANAHEFIAALPQGYDTVVGERGAGLSGGQKQRIAIARAILKNPPILVLDEATSALDNESEALVQAALQRLTAGRTTIVVAHRLSTVVDADRIVVMKNGRIEATGTHAELLAQGGYYARLFARHARGLETGLGRDRPVGARRHALPPARESAFGALEH</sequence>
<keyword evidence="13" id="KW-1185">Reference proteome</keyword>
<evidence type="ECO:0000256" key="9">
    <source>
        <dbReference type="SAM" id="Phobius"/>
    </source>
</evidence>
<reference evidence="12 13" key="1">
    <citation type="journal article" date="2017" name="Int. J. Syst. Evol. Microbiol.">
        <title>Ramlibacter alkalitolerans sp. nov., alkali-tolerant bacterium isolated from soil of ginseng.</title>
        <authorList>
            <person name="Lee D.H."/>
            <person name="Cha C.J."/>
        </authorList>
    </citation>
    <scope>NUCLEOTIDE SEQUENCE [LARGE SCALE GENOMIC DNA]</scope>
    <source>
        <strain evidence="12 13">KACC 19305</strain>
    </source>
</reference>
<keyword evidence="5 12" id="KW-0067">ATP-binding</keyword>
<protein>
    <submittedName>
        <fullName evidence="12">ABC transporter ATP-binding protein</fullName>
    </submittedName>
</protein>
<keyword evidence="6 9" id="KW-1133">Transmembrane helix</keyword>
<dbReference type="PROSITE" id="PS50929">
    <property type="entry name" value="ABC_TM1F"/>
    <property type="match status" value="1"/>
</dbReference>
<dbReference type="Pfam" id="PF00664">
    <property type="entry name" value="ABC_membrane"/>
    <property type="match status" value="1"/>
</dbReference>
<evidence type="ECO:0000256" key="1">
    <source>
        <dbReference type="ARBA" id="ARBA00004651"/>
    </source>
</evidence>
<keyword evidence="4" id="KW-0547">Nucleotide-binding</keyword>
<comment type="subcellular location">
    <subcellularLocation>
        <location evidence="1">Cell membrane</location>
        <topology evidence="1">Multi-pass membrane protein</topology>
    </subcellularLocation>
</comment>
<dbReference type="PANTHER" id="PTHR24221">
    <property type="entry name" value="ATP-BINDING CASSETTE SUB-FAMILY B"/>
    <property type="match status" value="1"/>
</dbReference>
<dbReference type="CDD" id="cd07346">
    <property type="entry name" value="ABC_6TM_exporters"/>
    <property type="match status" value="1"/>
</dbReference>
<dbReference type="PANTHER" id="PTHR24221:SF654">
    <property type="entry name" value="ATP-BINDING CASSETTE SUB-FAMILY B MEMBER 6"/>
    <property type="match status" value="1"/>
</dbReference>
<comment type="caution">
    <text evidence="12">The sequence shown here is derived from an EMBL/GenBank/DDBJ whole genome shotgun (WGS) entry which is preliminary data.</text>
</comment>
<dbReference type="Pfam" id="PF00005">
    <property type="entry name" value="ABC_tran"/>
    <property type="match status" value="1"/>
</dbReference>
<feature type="region of interest" description="Disordered" evidence="8">
    <location>
        <begin position="611"/>
        <end position="637"/>
    </location>
</feature>
<evidence type="ECO:0000256" key="3">
    <source>
        <dbReference type="ARBA" id="ARBA00022692"/>
    </source>
</evidence>
<evidence type="ECO:0000256" key="2">
    <source>
        <dbReference type="ARBA" id="ARBA00022475"/>
    </source>
</evidence>
<dbReference type="InterPro" id="IPR017871">
    <property type="entry name" value="ABC_transporter-like_CS"/>
</dbReference>
<evidence type="ECO:0000256" key="7">
    <source>
        <dbReference type="ARBA" id="ARBA00023136"/>
    </source>
</evidence>
<dbReference type="InterPro" id="IPR003439">
    <property type="entry name" value="ABC_transporter-like_ATP-bd"/>
</dbReference>
<dbReference type="PROSITE" id="PS00211">
    <property type="entry name" value="ABC_TRANSPORTER_1"/>
    <property type="match status" value="1"/>
</dbReference>
<evidence type="ECO:0000259" key="11">
    <source>
        <dbReference type="PROSITE" id="PS50929"/>
    </source>
</evidence>
<dbReference type="PROSITE" id="PS50893">
    <property type="entry name" value="ABC_TRANSPORTER_2"/>
    <property type="match status" value="1"/>
</dbReference>
<dbReference type="InterPro" id="IPR036640">
    <property type="entry name" value="ABC1_TM_sf"/>
</dbReference>
<proteinExistence type="predicted"/>
<dbReference type="Gene3D" id="1.20.1560.10">
    <property type="entry name" value="ABC transporter type 1, transmembrane domain"/>
    <property type="match status" value="1"/>
</dbReference>
<gene>
    <name evidence="12" type="ORF">JI746_18385</name>
</gene>
<evidence type="ECO:0000313" key="13">
    <source>
        <dbReference type="Proteomes" id="UP000622707"/>
    </source>
</evidence>
<feature type="domain" description="ABC transmembrane type-1" evidence="11">
    <location>
        <begin position="41"/>
        <end position="334"/>
    </location>
</feature>
<evidence type="ECO:0000256" key="5">
    <source>
        <dbReference type="ARBA" id="ARBA00022840"/>
    </source>
</evidence>
<dbReference type="InterPro" id="IPR027417">
    <property type="entry name" value="P-loop_NTPase"/>
</dbReference>
<keyword evidence="2" id="KW-1003">Cell membrane</keyword>
<dbReference type="SUPFAM" id="SSF52540">
    <property type="entry name" value="P-loop containing nucleoside triphosphate hydrolases"/>
    <property type="match status" value="1"/>
</dbReference>
<dbReference type="InterPro" id="IPR039421">
    <property type="entry name" value="Type_1_exporter"/>
</dbReference>
<name>A0ABS1JS47_9BURK</name>
<dbReference type="SUPFAM" id="SSF90123">
    <property type="entry name" value="ABC transporter transmembrane region"/>
    <property type="match status" value="1"/>
</dbReference>
<feature type="transmembrane region" description="Helical" evidence="9">
    <location>
        <begin position="159"/>
        <end position="185"/>
    </location>
</feature>
<keyword evidence="3 9" id="KW-0812">Transmembrane</keyword>
<dbReference type="Gene3D" id="3.40.50.300">
    <property type="entry name" value="P-loop containing nucleotide triphosphate hydrolases"/>
    <property type="match status" value="1"/>
</dbReference>
<dbReference type="SMART" id="SM00382">
    <property type="entry name" value="AAA"/>
    <property type="match status" value="1"/>
</dbReference>
<dbReference type="InterPro" id="IPR011527">
    <property type="entry name" value="ABC1_TM_dom"/>
</dbReference>
<evidence type="ECO:0000313" key="12">
    <source>
        <dbReference type="EMBL" id="MBL0427090.1"/>
    </source>
</evidence>
<evidence type="ECO:0000259" key="10">
    <source>
        <dbReference type="PROSITE" id="PS50893"/>
    </source>
</evidence>
<organism evidence="12 13">
    <name type="scientific">Ramlibacter alkalitolerans</name>
    <dbReference type="NCBI Taxonomy" id="2039631"/>
    <lineage>
        <taxon>Bacteria</taxon>
        <taxon>Pseudomonadati</taxon>
        <taxon>Pseudomonadota</taxon>
        <taxon>Betaproteobacteria</taxon>
        <taxon>Burkholderiales</taxon>
        <taxon>Comamonadaceae</taxon>
        <taxon>Ramlibacter</taxon>
    </lineage>
</organism>
<accession>A0ABS1JS47</accession>